<keyword evidence="3 8" id="KW-0479">Metal-binding</keyword>
<dbReference type="InterPro" id="IPR037225">
    <property type="entry name" value="Nuo51_FMN-bd_sf"/>
</dbReference>
<dbReference type="Gene3D" id="3.10.20.600">
    <property type="match status" value="1"/>
</dbReference>
<protein>
    <recommendedName>
        <fullName evidence="8">Ion-translocating oxidoreductase complex subunit C</fullName>
        <ecNumber evidence="8">7.-.-.-</ecNumber>
    </recommendedName>
    <alternativeName>
        <fullName evidence="8">Rnf electron transport complex subunit C</fullName>
    </alternativeName>
</protein>
<dbReference type="OrthoDB" id="9767754at2"/>
<evidence type="ECO:0000256" key="3">
    <source>
        <dbReference type="ARBA" id="ARBA00022723"/>
    </source>
</evidence>
<evidence type="ECO:0000313" key="12">
    <source>
        <dbReference type="Proteomes" id="UP000194798"/>
    </source>
</evidence>
<evidence type="ECO:0000313" key="11">
    <source>
        <dbReference type="EMBL" id="OUD13131.1"/>
    </source>
</evidence>
<dbReference type="GO" id="GO:0009055">
    <property type="term" value="F:electron transfer activity"/>
    <property type="evidence" value="ECO:0007669"/>
    <property type="project" value="InterPro"/>
</dbReference>
<dbReference type="PROSITE" id="PS51379">
    <property type="entry name" value="4FE4S_FER_2"/>
    <property type="match status" value="2"/>
</dbReference>
<feature type="domain" description="4Fe-4S ferredoxin-type" evidence="10">
    <location>
        <begin position="357"/>
        <end position="389"/>
    </location>
</feature>
<dbReference type="Gene3D" id="3.30.70.20">
    <property type="match status" value="1"/>
</dbReference>
<feature type="binding site" evidence="8">
    <location>
        <position position="408"/>
    </location>
    <ligand>
        <name>[4Fe-4S] cluster</name>
        <dbReference type="ChEBI" id="CHEBI:49883"/>
        <label>2</label>
    </ligand>
</feature>
<evidence type="ECO:0000256" key="8">
    <source>
        <dbReference type="HAMAP-Rule" id="MF_00461"/>
    </source>
</evidence>
<keyword evidence="8" id="KW-0997">Cell inner membrane</keyword>
<dbReference type="PANTHER" id="PTHR43034:SF2">
    <property type="entry name" value="ION-TRANSLOCATING OXIDOREDUCTASE COMPLEX SUBUNIT C"/>
    <property type="match status" value="1"/>
</dbReference>
<feature type="binding site" evidence="8">
    <location>
        <position position="411"/>
    </location>
    <ligand>
        <name>[4Fe-4S] cluster</name>
        <dbReference type="ChEBI" id="CHEBI:49883"/>
        <label>2</label>
    </ligand>
</feature>
<keyword evidence="4 8" id="KW-0677">Repeat</keyword>
<sequence length="500" mass="53358">MKLFRFRGGVHPEGRKEATTHKPIQVMPMPKRLYIPVQQHIGAPAEPQVAIGDSVLKGQLLAHSQGAVSAPIHAPTSGCIVDISDYPAPHPSGLPVRTVVLESDGLDQWVDSPVVPLDPYNLSTDEIAVRVGAAGIVGMGGATFPAAVKLKLGKRSKIDTLLINGGECEPYLTCDDRLMQEKPEAIIEGARVMMRAIQANQTFLVVEDNKPAAIAALKKACERAADIKVVVVPSRYPMGSEKHMIKTVTGKEVPAGGLGADVGVLVHNMGTAYAVQHAVKLGRPLISRVVTVGGGAVSQPQNVEVPVGALLSDVIEFCGGLTEMPARIIMGGPMMGQVIPYLQVPVVKGTSGIIALTADEINQQTTMPCIRCGRCVEACPCGLLPLQMAAQARAGNLDNVVDLGLLDCVACGCCSYVCPSHIPLVQYFNYAKGELTARQQAKHKSQENKRLVEQKNERLERARLAREEAAARRKAEAEAKKRAAELEKARKQAEKAAESA</sequence>
<keyword evidence="8" id="KW-1003">Cell membrane</keyword>
<dbReference type="PROSITE" id="PS00198">
    <property type="entry name" value="4FE4S_FER_1"/>
    <property type="match status" value="1"/>
</dbReference>
<dbReference type="Pfam" id="PF12838">
    <property type="entry name" value="Fer4_7"/>
    <property type="match status" value="1"/>
</dbReference>
<keyword evidence="8" id="KW-1278">Translocase</keyword>
<dbReference type="SUPFAM" id="SSF46548">
    <property type="entry name" value="alpha-helical ferredoxin"/>
    <property type="match status" value="1"/>
</dbReference>
<dbReference type="InterPro" id="IPR019554">
    <property type="entry name" value="Soluble_ligand-bd"/>
</dbReference>
<reference evidence="11 12" key="1">
    <citation type="submission" date="2016-12" db="EMBL/GenBank/DDBJ databases">
        <title>Thioflexothrix psekupsii D3 genome sequencing and assembly.</title>
        <authorList>
            <person name="Fomenkov A."/>
            <person name="Vincze T."/>
            <person name="Grabovich M."/>
            <person name="Anton B.P."/>
            <person name="Dubinina G."/>
            <person name="Orlova M."/>
            <person name="Belousova E."/>
            <person name="Roberts R.J."/>
        </authorList>
    </citation>
    <scope>NUCLEOTIDE SEQUENCE [LARGE SCALE GENOMIC DNA]</scope>
    <source>
        <strain evidence="11">D3</strain>
    </source>
</reference>
<dbReference type="Pfam" id="PF01512">
    <property type="entry name" value="Complex1_51K"/>
    <property type="match status" value="1"/>
</dbReference>
<keyword evidence="12" id="KW-1185">Reference proteome</keyword>
<dbReference type="InterPro" id="IPR010208">
    <property type="entry name" value="Ion_transpt_RnfC/RsxC"/>
</dbReference>
<feature type="region of interest" description="Disordered" evidence="9">
    <location>
        <begin position="464"/>
        <end position="500"/>
    </location>
</feature>
<keyword evidence="2 8" id="KW-0004">4Fe-4S</keyword>
<feature type="binding site" evidence="8">
    <location>
        <position position="375"/>
    </location>
    <ligand>
        <name>[4Fe-4S] cluster</name>
        <dbReference type="ChEBI" id="CHEBI:49883"/>
        <label>1</label>
    </ligand>
</feature>
<keyword evidence="7 8" id="KW-0411">Iron-sulfur</keyword>
<keyword evidence="8" id="KW-0472">Membrane</keyword>
<feature type="domain" description="4Fe-4S ferredoxin-type" evidence="10">
    <location>
        <begin position="397"/>
        <end position="428"/>
    </location>
</feature>
<dbReference type="EMBL" id="MSLT01000018">
    <property type="protein sequence ID" value="OUD13131.1"/>
    <property type="molecule type" value="Genomic_DNA"/>
</dbReference>
<evidence type="ECO:0000256" key="2">
    <source>
        <dbReference type="ARBA" id="ARBA00022485"/>
    </source>
</evidence>
<evidence type="ECO:0000256" key="4">
    <source>
        <dbReference type="ARBA" id="ARBA00022737"/>
    </source>
</evidence>
<dbReference type="HAMAP" id="MF_00461">
    <property type="entry name" value="RsxC_RnfC"/>
    <property type="match status" value="1"/>
</dbReference>
<dbReference type="Proteomes" id="UP000194798">
    <property type="component" value="Unassembled WGS sequence"/>
</dbReference>
<proteinExistence type="inferred from homology"/>
<dbReference type="GO" id="GO:0051539">
    <property type="term" value="F:4 iron, 4 sulfur cluster binding"/>
    <property type="evidence" value="ECO:0007669"/>
    <property type="project" value="UniProtKB-KW"/>
</dbReference>
<dbReference type="Gene3D" id="3.40.50.11540">
    <property type="entry name" value="NADH-ubiquinone oxidoreductase 51kDa subunit"/>
    <property type="match status" value="1"/>
</dbReference>
<comment type="cofactor">
    <cofactor evidence="8">
        <name>[4Fe-4S] cluster</name>
        <dbReference type="ChEBI" id="CHEBI:49883"/>
    </cofactor>
    <text evidence="8">Binds 2 [4Fe-4S] clusters per subunit.</text>
</comment>
<dbReference type="NCBIfam" id="TIGR01945">
    <property type="entry name" value="rnfC"/>
    <property type="match status" value="1"/>
</dbReference>
<dbReference type="GO" id="GO:0005886">
    <property type="term" value="C:plasma membrane"/>
    <property type="evidence" value="ECO:0007669"/>
    <property type="project" value="UniProtKB-SubCell"/>
</dbReference>
<feature type="binding site" evidence="8">
    <location>
        <position position="379"/>
    </location>
    <ligand>
        <name>[4Fe-4S] cluster</name>
        <dbReference type="ChEBI" id="CHEBI:49883"/>
        <label>2</label>
    </ligand>
</feature>
<name>A0A251X6N7_9GAMM</name>
<feature type="binding site" evidence="8">
    <location>
        <position position="369"/>
    </location>
    <ligand>
        <name>[4Fe-4S] cluster</name>
        <dbReference type="ChEBI" id="CHEBI:49883"/>
        <label>1</label>
    </ligand>
</feature>
<dbReference type="InterPro" id="IPR017896">
    <property type="entry name" value="4Fe4S_Fe-S-bd"/>
</dbReference>
<feature type="binding site" evidence="8">
    <location>
        <position position="372"/>
    </location>
    <ligand>
        <name>[4Fe-4S] cluster</name>
        <dbReference type="ChEBI" id="CHEBI:49883"/>
        <label>1</label>
    </ligand>
</feature>
<dbReference type="NCBIfam" id="NF003454">
    <property type="entry name" value="PRK05035.1"/>
    <property type="match status" value="1"/>
</dbReference>
<evidence type="ECO:0000256" key="1">
    <source>
        <dbReference type="ARBA" id="ARBA00022448"/>
    </source>
</evidence>
<feature type="binding site" evidence="8">
    <location>
        <position position="414"/>
    </location>
    <ligand>
        <name>[4Fe-4S] cluster</name>
        <dbReference type="ChEBI" id="CHEBI:49883"/>
        <label>2</label>
    </ligand>
</feature>
<dbReference type="PANTHER" id="PTHR43034">
    <property type="entry name" value="ION-TRANSLOCATING OXIDOREDUCTASE COMPLEX SUBUNIT C"/>
    <property type="match status" value="1"/>
</dbReference>
<dbReference type="InterPro" id="IPR017900">
    <property type="entry name" value="4Fe4S_Fe_S_CS"/>
</dbReference>
<keyword evidence="1 8" id="KW-0813">Transport</keyword>
<comment type="caution">
    <text evidence="11">The sequence shown here is derived from an EMBL/GenBank/DDBJ whole genome shotgun (WGS) entry which is preliminary data.</text>
</comment>
<comment type="similarity">
    <text evidence="8">Belongs to the 4Fe4S bacterial-type ferredoxin family. RnfC subfamily.</text>
</comment>
<organism evidence="11 12">
    <name type="scientific">Thioflexithrix psekupsensis</name>
    <dbReference type="NCBI Taxonomy" id="1570016"/>
    <lineage>
        <taxon>Bacteria</taxon>
        <taxon>Pseudomonadati</taxon>
        <taxon>Pseudomonadota</taxon>
        <taxon>Gammaproteobacteria</taxon>
        <taxon>Thiotrichales</taxon>
        <taxon>Thioflexithrix</taxon>
    </lineage>
</organism>
<dbReference type="InterPro" id="IPR011538">
    <property type="entry name" value="Nuo51_FMN-bd"/>
</dbReference>
<evidence type="ECO:0000259" key="10">
    <source>
        <dbReference type="PROSITE" id="PS51379"/>
    </source>
</evidence>
<dbReference type="Pfam" id="PF13375">
    <property type="entry name" value="RnfC_N"/>
    <property type="match status" value="1"/>
</dbReference>
<evidence type="ECO:0000256" key="5">
    <source>
        <dbReference type="ARBA" id="ARBA00022982"/>
    </source>
</evidence>
<evidence type="ECO:0000256" key="6">
    <source>
        <dbReference type="ARBA" id="ARBA00023004"/>
    </source>
</evidence>
<comment type="subunit">
    <text evidence="8">The complex is composed of six subunits: RnfA, RnfB, RnfC, RnfD, RnfE and RnfG.</text>
</comment>
<comment type="function">
    <text evidence="8">Part of a membrane-bound complex that couples electron transfer with translocation of ions across the membrane.</text>
</comment>
<feature type="binding site" evidence="8">
    <location>
        <position position="418"/>
    </location>
    <ligand>
        <name>[4Fe-4S] cluster</name>
        <dbReference type="ChEBI" id="CHEBI:49883"/>
        <label>1</label>
    </ligand>
</feature>
<gene>
    <name evidence="8" type="primary">rnfC</name>
    <name evidence="11" type="ORF">TPSD3_10825</name>
</gene>
<dbReference type="AlphaFoldDB" id="A0A251X6N7"/>
<keyword evidence="5 8" id="KW-0249">Electron transport</keyword>
<accession>A0A251X6N7</accession>
<comment type="subcellular location">
    <subcellularLocation>
        <location evidence="8">Cell inner membrane</location>
        <topology evidence="8">Peripheral membrane protein</topology>
    </subcellularLocation>
</comment>
<keyword evidence="6 8" id="KW-0408">Iron</keyword>
<evidence type="ECO:0000256" key="7">
    <source>
        <dbReference type="ARBA" id="ARBA00023014"/>
    </source>
</evidence>
<dbReference type="InterPro" id="IPR026902">
    <property type="entry name" value="RnfC_N"/>
</dbReference>
<dbReference type="GO" id="GO:0022900">
    <property type="term" value="P:electron transport chain"/>
    <property type="evidence" value="ECO:0007669"/>
    <property type="project" value="UniProtKB-UniRule"/>
</dbReference>
<dbReference type="SUPFAM" id="SSF142019">
    <property type="entry name" value="Nqo1 FMN-binding domain-like"/>
    <property type="match status" value="1"/>
</dbReference>
<dbReference type="GO" id="GO:0046872">
    <property type="term" value="F:metal ion binding"/>
    <property type="evidence" value="ECO:0007669"/>
    <property type="project" value="UniProtKB-KW"/>
</dbReference>
<evidence type="ECO:0000256" key="9">
    <source>
        <dbReference type="SAM" id="MobiDB-lite"/>
    </source>
</evidence>
<dbReference type="EC" id="7.-.-.-" evidence="8"/>
<dbReference type="Pfam" id="PF10531">
    <property type="entry name" value="SLBB"/>
    <property type="match status" value="1"/>
</dbReference>